<dbReference type="PANTHER" id="PTHR10332">
    <property type="entry name" value="EQUILIBRATIVE NUCLEOSIDE TRANSPORTER"/>
    <property type="match status" value="1"/>
</dbReference>
<keyword evidence="6 7" id="KW-0472">Membrane</keyword>
<dbReference type="Proteomes" id="UP000078046">
    <property type="component" value="Unassembled WGS sequence"/>
</dbReference>
<evidence type="ECO:0000256" key="2">
    <source>
        <dbReference type="ARBA" id="ARBA00007965"/>
    </source>
</evidence>
<evidence type="ECO:0000256" key="7">
    <source>
        <dbReference type="SAM" id="Phobius"/>
    </source>
</evidence>
<dbReference type="EMBL" id="LWCA01000464">
    <property type="protein sequence ID" value="OAF68337.1"/>
    <property type="molecule type" value="Genomic_DNA"/>
</dbReference>
<comment type="caution">
    <text evidence="8">The sequence shown here is derived from an EMBL/GenBank/DDBJ whole genome shotgun (WGS) entry which is preliminary data.</text>
</comment>
<accession>A0A177B236</accession>
<dbReference type="OrthoDB" id="1856718at2759"/>
<gene>
    <name evidence="8" type="ORF">A3Q56_03923</name>
</gene>
<name>A0A177B236_9BILA</name>
<comment type="subcellular location">
    <subcellularLocation>
        <location evidence="1">Membrane</location>
        <topology evidence="1">Multi-pass membrane protein</topology>
    </subcellularLocation>
</comment>
<dbReference type="SUPFAM" id="SSF103473">
    <property type="entry name" value="MFS general substrate transporter"/>
    <property type="match status" value="1"/>
</dbReference>
<feature type="transmembrane region" description="Helical" evidence="7">
    <location>
        <begin position="425"/>
        <end position="445"/>
    </location>
</feature>
<feature type="transmembrane region" description="Helical" evidence="7">
    <location>
        <begin position="384"/>
        <end position="404"/>
    </location>
</feature>
<evidence type="ECO:0000256" key="6">
    <source>
        <dbReference type="ARBA" id="ARBA00023136"/>
    </source>
</evidence>
<protein>
    <submittedName>
        <fullName evidence="8">Equilibrative nucleoside transporter 3</fullName>
    </submittedName>
</protein>
<evidence type="ECO:0000256" key="4">
    <source>
        <dbReference type="ARBA" id="ARBA00022692"/>
    </source>
</evidence>
<feature type="transmembrane region" description="Helical" evidence="7">
    <location>
        <begin position="212"/>
        <end position="241"/>
    </location>
</feature>
<evidence type="ECO:0000256" key="3">
    <source>
        <dbReference type="ARBA" id="ARBA00022448"/>
    </source>
</evidence>
<dbReference type="GO" id="GO:0005886">
    <property type="term" value="C:plasma membrane"/>
    <property type="evidence" value="ECO:0007669"/>
    <property type="project" value="TreeGrafter"/>
</dbReference>
<keyword evidence="9" id="KW-1185">Reference proteome</keyword>
<evidence type="ECO:0000256" key="5">
    <source>
        <dbReference type="ARBA" id="ARBA00022989"/>
    </source>
</evidence>
<keyword evidence="5 7" id="KW-1133">Transmembrane helix</keyword>
<evidence type="ECO:0000256" key="1">
    <source>
        <dbReference type="ARBA" id="ARBA00004141"/>
    </source>
</evidence>
<comment type="similarity">
    <text evidence="2">Belongs to the SLC29A/ENT transporter (TC 2.A.57) family.</text>
</comment>
<sequence>MENSETDLNESINEETPLQPNQIDFNVNNWNFLLYFSILANACTVLIPYNIFVSSYNYYVNYKLKYKDQPINELNKYQQYFISWIGVSCQSATVFMVLVNTVSSKINRISLYKRVMGSMVGILFFCIVSIVLARMDSSEWIPLFFALNVALAFITSIATAIYQNSLYGLISIFPYKYVNGAVLGNNISGFISTIMLLIATKVSKDDSWRQTYFYLFALILLIIGAILLNIMIHSILLLFALGNTDTKIYHYYKLVDTHENQNTSTEGVFKKFKFILEKGFDYYIAMFMLYVVTLCIFPAMLVYRKSPIYENEQSEYFKTNIVYLNFATFSIVGSWLANYYNKITKNCAILFVTIRFLLILYFIFSNIADIYGNNVNNILNSDGLFGFVCAFTGLTNSFMTSVLFMKSVKLFQDKHTKEATMLMSVFLLVGIIVGLLLGTFMIYIVTLCH</sequence>
<dbReference type="InterPro" id="IPR002259">
    <property type="entry name" value="Eqnu_transpt"/>
</dbReference>
<dbReference type="AlphaFoldDB" id="A0A177B236"/>
<evidence type="ECO:0000313" key="9">
    <source>
        <dbReference type="Proteomes" id="UP000078046"/>
    </source>
</evidence>
<feature type="transmembrane region" description="Helical" evidence="7">
    <location>
        <begin position="32"/>
        <end position="52"/>
    </location>
</feature>
<evidence type="ECO:0000313" key="8">
    <source>
        <dbReference type="EMBL" id="OAF68337.1"/>
    </source>
</evidence>
<dbReference type="GO" id="GO:0005337">
    <property type="term" value="F:nucleoside transmembrane transporter activity"/>
    <property type="evidence" value="ECO:0007669"/>
    <property type="project" value="InterPro"/>
</dbReference>
<feature type="transmembrane region" description="Helical" evidence="7">
    <location>
        <begin position="182"/>
        <end position="200"/>
    </location>
</feature>
<dbReference type="Pfam" id="PF01733">
    <property type="entry name" value="Nucleoside_tran"/>
    <property type="match status" value="1"/>
</dbReference>
<reference evidence="8 9" key="1">
    <citation type="submission" date="2016-04" db="EMBL/GenBank/DDBJ databases">
        <title>The genome of Intoshia linei affirms orthonectids as highly simplified spiralians.</title>
        <authorList>
            <person name="Mikhailov K.V."/>
            <person name="Slusarev G.S."/>
            <person name="Nikitin M.A."/>
            <person name="Logacheva M.D."/>
            <person name="Penin A."/>
            <person name="Aleoshin V."/>
            <person name="Panchin Y.V."/>
        </authorList>
    </citation>
    <scope>NUCLEOTIDE SEQUENCE [LARGE SCALE GENOMIC DNA]</scope>
    <source>
        <strain evidence="8">Intl2013</strain>
        <tissue evidence="8">Whole animal</tissue>
    </source>
</reference>
<keyword evidence="3" id="KW-0813">Transport</keyword>
<feature type="transmembrane region" description="Helical" evidence="7">
    <location>
        <begin position="115"/>
        <end position="134"/>
    </location>
</feature>
<feature type="transmembrane region" description="Helical" evidence="7">
    <location>
        <begin position="280"/>
        <end position="301"/>
    </location>
</feature>
<feature type="transmembrane region" description="Helical" evidence="7">
    <location>
        <begin position="140"/>
        <end position="162"/>
    </location>
</feature>
<keyword evidence="4 7" id="KW-0812">Transmembrane</keyword>
<proteinExistence type="inferred from homology"/>
<feature type="transmembrane region" description="Helical" evidence="7">
    <location>
        <begin position="347"/>
        <end position="364"/>
    </location>
</feature>
<dbReference type="PRINTS" id="PR01130">
    <property type="entry name" value="DERENTRNSPRT"/>
</dbReference>
<dbReference type="PANTHER" id="PTHR10332:SF88">
    <property type="entry name" value="EQUILIBRATIVE NUCLEOSIDE TRANSPORTER 1, ISOFORM A"/>
    <property type="match status" value="1"/>
</dbReference>
<dbReference type="InterPro" id="IPR036259">
    <property type="entry name" value="MFS_trans_sf"/>
</dbReference>
<organism evidence="8 9">
    <name type="scientific">Intoshia linei</name>
    <dbReference type="NCBI Taxonomy" id="1819745"/>
    <lineage>
        <taxon>Eukaryota</taxon>
        <taxon>Metazoa</taxon>
        <taxon>Spiralia</taxon>
        <taxon>Lophotrochozoa</taxon>
        <taxon>Mesozoa</taxon>
        <taxon>Orthonectida</taxon>
        <taxon>Rhopaluridae</taxon>
        <taxon>Intoshia</taxon>
    </lineage>
</organism>
<feature type="transmembrane region" description="Helical" evidence="7">
    <location>
        <begin position="81"/>
        <end position="103"/>
    </location>
</feature>